<reference evidence="2 3" key="1">
    <citation type="submission" date="2018-12" db="EMBL/GenBank/DDBJ databases">
        <authorList>
            <consortium name="Pathogen Informatics"/>
        </authorList>
    </citation>
    <scope>NUCLEOTIDE SEQUENCE [LARGE SCALE GENOMIC DNA]</scope>
    <source>
        <strain evidence="2 3">NCTC10297</strain>
    </source>
</reference>
<proteinExistence type="predicted"/>
<sequence length="190" mass="20906">MSETLTQTHFNKLGGTNYWLHVENENQQAESIWRNVALSNPNTQALDKAVLIIQEQGGVGAGRNSGFSAVGIKNNKKPNSTAQTPKNKPAEKDLSLLGATGPQLPSTTVWREKGSKARIDVENPAPGVRAGQIHYQDANNKKYYYNPKDGKFYVGKIDDGVLAPKSIQNLLNDRKFRKGIEKALKYLGAK</sequence>
<dbReference type="EMBL" id="LR134343">
    <property type="protein sequence ID" value="VEG13267.1"/>
    <property type="molecule type" value="Genomic_DNA"/>
</dbReference>
<gene>
    <name evidence="2" type="ORF">NCTC10297_01230</name>
</gene>
<dbReference type="KEGG" id="mcun:NCTC10297_01230"/>
<feature type="region of interest" description="Disordered" evidence="1">
    <location>
        <begin position="69"/>
        <end position="98"/>
    </location>
</feature>
<name>A0A3S4RL61_9GAMM</name>
<dbReference type="Proteomes" id="UP000274100">
    <property type="component" value="Chromosome"/>
</dbReference>
<dbReference type="OrthoDB" id="2664633at2"/>
<feature type="compositionally biased region" description="Polar residues" evidence="1">
    <location>
        <begin position="77"/>
        <end position="86"/>
    </location>
</feature>
<protein>
    <recommendedName>
        <fullName evidence="4">Filamentous hemagglutinin</fullName>
    </recommendedName>
</protein>
<evidence type="ECO:0000313" key="2">
    <source>
        <dbReference type="EMBL" id="VEG13267.1"/>
    </source>
</evidence>
<evidence type="ECO:0000313" key="3">
    <source>
        <dbReference type="Proteomes" id="UP000274100"/>
    </source>
</evidence>
<dbReference type="AlphaFoldDB" id="A0A3S4RL61"/>
<accession>A0A3S4RL61</accession>
<evidence type="ECO:0008006" key="4">
    <source>
        <dbReference type="Google" id="ProtNLM"/>
    </source>
</evidence>
<dbReference type="RefSeq" id="WP_126330795.1">
    <property type="nucleotide sequence ID" value="NZ_LR134343.1"/>
</dbReference>
<evidence type="ECO:0000256" key="1">
    <source>
        <dbReference type="SAM" id="MobiDB-lite"/>
    </source>
</evidence>
<organism evidence="2 3">
    <name type="scientific">Moraxella cuniculi</name>
    <dbReference type="NCBI Taxonomy" id="34061"/>
    <lineage>
        <taxon>Bacteria</taxon>
        <taxon>Pseudomonadati</taxon>
        <taxon>Pseudomonadota</taxon>
        <taxon>Gammaproteobacteria</taxon>
        <taxon>Moraxellales</taxon>
        <taxon>Moraxellaceae</taxon>
        <taxon>Moraxella</taxon>
    </lineage>
</organism>